<dbReference type="Pfam" id="PF04278">
    <property type="entry name" value="Tic22"/>
    <property type="match status" value="1"/>
</dbReference>
<evidence type="ECO:0000313" key="2">
    <source>
        <dbReference type="Proteomes" id="UP001204953"/>
    </source>
</evidence>
<dbReference type="RefSeq" id="WP_254014926.1">
    <property type="nucleotide sequence ID" value="NZ_JAMZMM010000508.1"/>
</dbReference>
<dbReference type="EMBL" id="JAMZMM010000508">
    <property type="protein sequence ID" value="MCP2732201.1"/>
    <property type="molecule type" value="Genomic_DNA"/>
</dbReference>
<dbReference type="Gene3D" id="3.40.1350.100">
    <property type="match status" value="2"/>
</dbReference>
<comment type="caution">
    <text evidence="1">The sequence shown here is derived from an EMBL/GenBank/DDBJ whole genome shotgun (WGS) entry which is preliminary data.</text>
</comment>
<dbReference type="PANTHER" id="PTHR33926:SF4">
    <property type="entry name" value="PROTEIN TIC 22, CHLOROPLASTIC"/>
    <property type="match status" value="1"/>
</dbReference>
<dbReference type="Proteomes" id="UP001204953">
    <property type="component" value="Unassembled WGS sequence"/>
</dbReference>
<dbReference type="GO" id="GO:0015031">
    <property type="term" value="P:protein transport"/>
    <property type="evidence" value="ECO:0007669"/>
    <property type="project" value="InterPro"/>
</dbReference>
<protein>
    <recommendedName>
        <fullName evidence="3">Tic22 family protein</fullName>
    </recommendedName>
</protein>
<dbReference type="InterPro" id="IPR007378">
    <property type="entry name" value="Tic22-like"/>
</dbReference>
<reference evidence="1" key="1">
    <citation type="submission" date="2022-06" db="EMBL/GenBank/DDBJ databases">
        <title>New cyanobacteria of genus Symplocastrum in benthos of Lake Baikal.</title>
        <authorList>
            <person name="Sorokovikova E."/>
            <person name="Tikhonova I."/>
            <person name="Krasnopeev A."/>
            <person name="Evseev P."/>
            <person name="Gladkikh A."/>
            <person name="Belykh O."/>
        </authorList>
    </citation>
    <scope>NUCLEOTIDE SEQUENCE</scope>
    <source>
        <strain evidence="1">BBK-W-15</strain>
    </source>
</reference>
<gene>
    <name evidence="1" type="ORF">NJ959_27600</name>
</gene>
<dbReference type="AlphaFoldDB" id="A0AAE3GYM1"/>
<accession>A0AAE3GYM1</accession>
<dbReference type="PANTHER" id="PTHR33926">
    <property type="entry name" value="PROTEIN TIC 22, CHLOROPLASTIC"/>
    <property type="match status" value="1"/>
</dbReference>
<keyword evidence="2" id="KW-1185">Reference proteome</keyword>
<proteinExistence type="predicted"/>
<evidence type="ECO:0000313" key="1">
    <source>
        <dbReference type="EMBL" id="MCP2732201.1"/>
    </source>
</evidence>
<evidence type="ECO:0008006" key="3">
    <source>
        <dbReference type="Google" id="ProtNLM"/>
    </source>
</evidence>
<organism evidence="1 2">
    <name type="scientific">Limnofasciculus baicalensis BBK-W-15</name>
    <dbReference type="NCBI Taxonomy" id="2699891"/>
    <lineage>
        <taxon>Bacteria</taxon>
        <taxon>Bacillati</taxon>
        <taxon>Cyanobacteriota</taxon>
        <taxon>Cyanophyceae</taxon>
        <taxon>Coleofasciculales</taxon>
        <taxon>Coleofasciculaceae</taxon>
        <taxon>Limnofasciculus</taxon>
        <taxon>Limnofasciculus baicalensis</taxon>
    </lineage>
</organism>
<name>A0AAE3GYM1_9CYAN</name>
<sequence>MKSLVRFSTTLGLVCTTLIGSLFSGNLRVMALTEEQVISALRTVPVFMIAQANGIPISQCVAPETGEPGSCDDKKTVVVTPLFMSPQDAQTALTQLKTSQPEEAKNLQIMPRSLGFIYKQLEAANKTQQQRIAVDFLPKQQQVNAALALLQQSGQKVERFPGVPLFVAVATVGDKKIYLPGQNGDREVIPLFFEKEELQKNLQEITAQNPEIAAKVSIEVITLEDVIATLKNDNDPVLEKFFLQPSQEAVQFMQSNPPSNQSPNPRR</sequence>